<feature type="compositionally biased region" description="Basic and acidic residues" evidence="1">
    <location>
        <begin position="497"/>
        <end position="515"/>
    </location>
</feature>
<protein>
    <submittedName>
        <fullName evidence="2">Uncharacterized protein</fullName>
    </submittedName>
</protein>
<organism evidence="2 3">
    <name type="scientific">Symbiodinium natans</name>
    <dbReference type="NCBI Taxonomy" id="878477"/>
    <lineage>
        <taxon>Eukaryota</taxon>
        <taxon>Sar</taxon>
        <taxon>Alveolata</taxon>
        <taxon>Dinophyceae</taxon>
        <taxon>Suessiales</taxon>
        <taxon>Symbiodiniaceae</taxon>
        <taxon>Symbiodinium</taxon>
    </lineage>
</organism>
<comment type="caution">
    <text evidence="2">The sequence shown here is derived from an EMBL/GenBank/DDBJ whole genome shotgun (WGS) entry which is preliminary data.</text>
</comment>
<sequence length="728" mass="79156">MRNAKNNCGSASYWRVETSSPVDVLRGEVKRDDPYEYMQSEMLEQVAAPAFAEVPPPPAPVPEAAPEPPAAVPEARETREAVPISQSKATFPKPPPPKKAASYYIPPPVPPPKQAPPVPPKQVAVAETLRPPPKKEVVAPAKAASSCSVWGDLDELRPAKGNADQQFPDLSSGPQSKKEKQKTAAKNLTLMEPMTKVQAQAQAAQKFGQAQRAPPTFALQDLMKPSKKGRSAKIFAGKAALPQQTGAFVEEAGGDLQGDCEPASSSAAPVSKLTPSGILQRAPREKRDDGSRRERDPKGEDGEDVEVTTQTQMKIDPQKPLRILQKPAEEKAKDQEAHAPRAEPRTEAYHAKGAGKGEGKGKGGKSKDKGKSKGKGRGPRRYGEDSDAEWSVASHESHSEDEEKEASSPMVVVSSEDEDSGARPLQQEKGHGKKGKGKNKGKDKKGGKKGWIVKTKSIDSDDTHEEATATPEPEPSERHEEEERRLRNLKSVLESRAATRAEAERQRKLLREKAAGAEVQPVKETSPSSPAASSDQTEPKQAEADAEEEEDEEEQEQEEEEEEAQEEPVVPQSSILSEEAMGRLNPVADTGLALGIGMVCVQGEEKEVDSDELLDFETVKNRTEKKAEMREQRRVQEEQATRAAIRREAQRQRDLRAKEAQEAKMAAEAAEAAEAAAAEAAEKEAARQAPRQQRINLADLRRTSQAEEPLETAPALRVLASPCESLRC</sequence>
<keyword evidence="3" id="KW-1185">Reference proteome</keyword>
<feature type="region of interest" description="Disordered" evidence="1">
    <location>
        <begin position="623"/>
        <end position="695"/>
    </location>
</feature>
<evidence type="ECO:0000256" key="1">
    <source>
        <dbReference type="SAM" id="MobiDB-lite"/>
    </source>
</evidence>
<accession>A0A812GMK9</accession>
<dbReference type="OrthoDB" id="447111at2759"/>
<feature type="compositionally biased region" description="Polar residues" evidence="1">
    <location>
        <begin position="523"/>
        <end position="536"/>
    </location>
</feature>
<dbReference type="EMBL" id="CAJNDS010000034">
    <property type="protein sequence ID" value="CAE6927154.1"/>
    <property type="molecule type" value="Genomic_DNA"/>
</dbReference>
<gene>
    <name evidence="2" type="ORF">SNAT2548_LOCUS700</name>
</gene>
<feature type="compositionally biased region" description="Basic and acidic residues" evidence="1">
    <location>
        <begin position="456"/>
        <end position="467"/>
    </location>
</feature>
<feature type="region of interest" description="Disordered" evidence="1">
    <location>
        <begin position="154"/>
        <end position="184"/>
    </location>
</feature>
<evidence type="ECO:0000313" key="2">
    <source>
        <dbReference type="EMBL" id="CAE6927154.1"/>
    </source>
</evidence>
<feature type="compositionally biased region" description="Basic and acidic residues" evidence="1">
    <location>
        <begin position="282"/>
        <end position="300"/>
    </location>
</feature>
<reference evidence="2" key="1">
    <citation type="submission" date="2021-02" db="EMBL/GenBank/DDBJ databases">
        <authorList>
            <person name="Dougan E. K."/>
            <person name="Rhodes N."/>
            <person name="Thang M."/>
            <person name="Chan C."/>
        </authorList>
    </citation>
    <scope>NUCLEOTIDE SEQUENCE</scope>
</reference>
<feature type="compositionally biased region" description="Basic and acidic residues" evidence="1">
    <location>
        <begin position="475"/>
        <end position="486"/>
    </location>
</feature>
<proteinExistence type="predicted"/>
<feature type="compositionally biased region" description="Basic and acidic residues" evidence="1">
    <location>
        <begin position="327"/>
        <end position="371"/>
    </location>
</feature>
<feature type="compositionally biased region" description="Acidic residues" evidence="1">
    <location>
        <begin position="544"/>
        <end position="566"/>
    </location>
</feature>
<feature type="compositionally biased region" description="Low complexity" evidence="1">
    <location>
        <begin position="201"/>
        <end position="213"/>
    </location>
</feature>
<feature type="compositionally biased region" description="Basic residues" evidence="1">
    <location>
        <begin position="431"/>
        <end position="448"/>
    </location>
</feature>
<feature type="region of interest" description="Disordered" evidence="1">
    <location>
        <begin position="53"/>
        <end position="124"/>
    </location>
</feature>
<feature type="compositionally biased region" description="Basic and acidic residues" evidence="1">
    <location>
        <begin position="623"/>
        <end position="662"/>
    </location>
</feature>
<name>A0A812GMK9_9DINO</name>
<dbReference type="Proteomes" id="UP000604046">
    <property type="component" value="Unassembled WGS sequence"/>
</dbReference>
<feature type="compositionally biased region" description="Polar residues" evidence="1">
    <location>
        <begin position="163"/>
        <end position="175"/>
    </location>
</feature>
<feature type="compositionally biased region" description="Pro residues" evidence="1">
    <location>
        <begin position="105"/>
        <end position="120"/>
    </location>
</feature>
<feature type="compositionally biased region" description="Low complexity" evidence="1">
    <location>
        <begin position="663"/>
        <end position="679"/>
    </location>
</feature>
<evidence type="ECO:0000313" key="3">
    <source>
        <dbReference type="Proteomes" id="UP000604046"/>
    </source>
</evidence>
<feature type="compositionally biased region" description="Pro residues" evidence="1">
    <location>
        <begin position="54"/>
        <end position="71"/>
    </location>
</feature>
<feature type="region of interest" description="Disordered" evidence="1">
    <location>
        <begin position="201"/>
        <end position="582"/>
    </location>
</feature>
<dbReference type="AlphaFoldDB" id="A0A812GMK9"/>